<name>A0AAU8JK63_9CYAN</name>
<dbReference type="EMBL" id="CP159837">
    <property type="protein sequence ID" value="XCM39146.1"/>
    <property type="molecule type" value="Genomic_DNA"/>
</dbReference>
<feature type="region of interest" description="Disordered" evidence="1">
    <location>
        <begin position="1"/>
        <end position="36"/>
    </location>
</feature>
<accession>A0AAU8JK63</accession>
<organism evidence="2">
    <name type="scientific">Planktothricoides raciborskii GIHE-MW2</name>
    <dbReference type="NCBI Taxonomy" id="2792601"/>
    <lineage>
        <taxon>Bacteria</taxon>
        <taxon>Bacillati</taxon>
        <taxon>Cyanobacteriota</taxon>
        <taxon>Cyanophyceae</taxon>
        <taxon>Oscillatoriophycideae</taxon>
        <taxon>Oscillatoriales</taxon>
        <taxon>Oscillatoriaceae</taxon>
        <taxon>Planktothricoides</taxon>
    </lineage>
</organism>
<dbReference type="AlphaFoldDB" id="A0AAU8JK63"/>
<evidence type="ECO:0000256" key="1">
    <source>
        <dbReference type="SAM" id="MobiDB-lite"/>
    </source>
</evidence>
<gene>
    <name evidence="2" type="ORF">ABWT76_002045</name>
</gene>
<proteinExistence type="predicted"/>
<feature type="compositionally biased region" description="Low complexity" evidence="1">
    <location>
        <begin position="1"/>
        <end position="32"/>
    </location>
</feature>
<dbReference type="RefSeq" id="WP_054466267.1">
    <property type="nucleotide sequence ID" value="NZ_CP159837.1"/>
</dbReference>
<reference evidence="2" key="1">
    <citation type="submission" date="2024-07" db="EMBL/GenBank/DDBJ databases">
        <authorList>
            <person name="Kim Y.J."/>
            <person name="Jeong J.Y."/>
        </authorList>
    </citation>
    <scope>NUCLEOTIDE SEQUENCE</scope>
    <source>
        <strain evidence="2">GIHE-MW2</strain>
    </source>
</reference>
<evidence type="ECO:0000313" key="2">
    <source>
        <dbReference type="EMBL" id="XCM39146.1"/>
    </source>
</evidence>
<protein>
    <submittedName>
        <fullName evidence="2">Uncharacterized protein</fullName>
    </submittedName>
</protein>
<sequence length="63" mass="7266">MINQTSKETETQAQTQTQTQTQPQPQPKTSTEFHPQEFDQAMNDLGKAFAVYMTWKFSGLLDR</sequence>